<accession>A0ABT3X186</accession>
<protein>
    <submittedName>
        <fullName evidence="16">M4 family metallopeptidase</fullName>
    </submittedName>
</protein>
<evidence type="ECO:0000259" key="12">
    <source>
        <dbReference type="Pfam" id="PF02868"/>
    </source>
</evidence>
<keyword evidence="7" id="KW-0862">Zinc</keyword>
<dbReference type="InterPro" id="IPR001570">
    <property type="entry name" value="Peptidase_M4_C_domain"/>
</dbReference>
<keyword evidence="4" id="KW-0479">Metal-binding</keyword>
<evidence type="ECO:0000256" key="3">
    <source>
        <dbReference type="ARBA" id="ARBA00022670"/>
    </source>
</evidence>
<dbReference type="Gene3D" id="1.10.390.10">
    <property type="entry name" value="Neutral Protease Domain 2"/>
    <property type="match status" value="1"/>
</dbReference>
<dbReference type="Proteomes" id="UP001208017">
    <property type="component" value="Unassembled WGS sequence"/>
</dbReference>
<dbReference type="Gene3D" id="3.10.170.10">
    <property type="match status" value="1"/>
</dbReference>
<dbReference type="Gene3D" id="3.10.450.490">
    <property type="match status" value="1"/>
</dbReference>
<dbReference type="Gene3D" id="2.60.120.290">
    <property type="entry name" value="Spermadhesin, CUB domain"/>
    <property type="match status" value="1"/>
</dbReference>
<dbReference type="Pfam" id="PF01447">
    <property type="entry name" value="Peptidase_M4"/>
    <property type="match status" value="1"/>
</dbReference>
<dbReference type="Pfam" id="PF07504">
    <property type="entry name" value="FTP"/>
    <property type="match status" value="1"/>
</dbReference>
<dbReference type="InterPro" id="IPR025711">
    <property type="entry name" value="PepSY"/>
</dbReference>
<dbReference type="InterPro" id="IPR011096">
    <property type="entry name" value="FTP_domain"/>
</dbReference>
<feature type="signal peptide" evidence="10">
    <location>
        <begin position="1"/>
        <end position="24"/>
    </location>
</feature>
<evidence type="ECO:0000259" key="11">
    <source>
        <dbReference type="Pfam" id="PF01447"/>
    </source>
</evidence>
<comment type="caution">
    <text evidence="16">The sequence shown here is derived from an EMBL/GenBank/DDBJ whole genome shotgun (WGS) entry which is preliminary data.</text>
</comment>
<evidence type="ECO:0000256" key="7">
    <source>
        <dbReference type="ARBA" id="ARBA00022833"/>
    </source>
</evidence>
<dbReference type="EMBL" id="JAPMLT010000005">
    <property type="protein sequence ID" value="MCX7570658.1"/>
    <property type="molecule type" value="Genomic_DNA"/>
</dbReference>
<feature type="domain" description="Peptidase M4 C-terminal" evidence="12">
    <location>
        <begin position="395"/>
        <end position="547"/>
    </location>
</feature>
<keyword evidence="9" id="KW-0865">Zymogen</keyword>
<dbReference type="PANTHER" id="PTHR33794:SF1">
    <property type="entry name" value="BACILLOLYSIN"/>
    <property type="match status" value="1"/>
</dbReference>
<comment type="similarity">
    <text evidence="2">Belongs to the peptidase M4 family.</text>
</comment>
<evidence type="ECO:0000256" key="2">
    <source>
        <dbReference type="ARBA" id="ARBA00009388"/>
    </source>
</evidence>
<dbReference type="Pfam" id="PF03413">
    <property type="entry name" value="PepSY"/>
    <property type="match status" value="1"/>
</dbReference>
<evidence type="ECO:0000259" key="13">
    <source>
        <dbReference type="Pfam" id="PF03413"/>
    </source>
</evidence>
<dbReference type="InterPro" id="IPR050728">
    <property type="entry name" value="Zinc_Metalloprotease_M4"/>
</dbReference>
<dbReference type="Gene3D" id="3.10.450.40">
    <property type="match status" value="1"/>
</dbReference>
<dbReference type="InterPro" id="IPR027268">
    <property type="entry name" value="Peptidase_M4/M1_CTD_sf"/>
</dbReference>
<dbReference type="Pfam" id="PF04151">
    <property type="entry name" value="PPC"/>
    <property type="match status" value="1"/>
</dbReference>
<dbReference type="Pfam" id="PF02868">
    <property type="entry name" value="Peptidase_M4_C"/>
    <property type="match status" value="1"/>
</dbReference>
<keyword evidence="6" id="KW-0378">Hydrolase</keyword>
<evidence type="ECO:0000256" key="1">
    <source>
        <dbReference type="ARBA" id="ARBA00001947"/>
    </source>
</evidence>
<feature type="domain" description="FTP" evidence="15">
    <location>
        <begin position="102"/>
        <end position="149"/>
    </location>
</feature>
<proteinExistence type="inferred from homology"/>
<feature type="chain" id="PRO_5047530302" evidence="10">
    <location>
        <begin position="25"/>
        <end position="786"/>
    </location>
</feature>
<evidence type="ECO:0000256" key="4">
    <source>
        <dbReference type="ARBA" id="ARBA00022723"/>
    </source>
</evidence>
<dbReference type="SUPFAM" id="SSF49854">
    <property type="entry name" value="Spermadhesin, CUB domain"/>
    <property type="match status" value="1"/>
</dbReference>
<dbReference type="PANTHER" id="PTHR33794">
    <property type="entry name" value="BACILLOLYSIN"/>
    <property type="match status" value="1"/>
</dbReference>
<evidence type="ECO:0000259" key="15">
    <source>
        <dbReference type="Pfam" id="PF07504"/>
    </source>
</evidence>
<gene>
    <name evidence="16" type="ORF">OS242_11845</name>
</gene>
<dbReference type="InterPro" id="IPR023612">
    <property type="entry name" value="Peptidase_M4"/>
</dbReference>
<evidence type="ECO:0000313" key="16">
    <source>
        <dbReference type="EMBL" id="MCX7570658.1"/>
    </source>
</evidence>
<dbReference type="InterPro" id="IPR035914">
    <property type="entry name" value="Sperma_CUB_dom_sf"/>
</dbReference>
<dbReference type="SUPFAM" id="SSF89260">
    <property type="entry name" value="Collagen-binding domain"/>
    <property type="match status" value="1"/>
</dbReference>
<evidence type="ECO:0000256" key="8">
    <source>
        <dbReference type="ARBA" id="ARBA00023049"/>
    </source>
</evidence>
<feature type="domain" description="Peptidase C-terminal archaeal/bacterial" evidence="14">
    <location>
        <begin position="587"/>
        <end position="651"/>
    </location>
</feature>
<keyword evidence="8" id="KW-0482">Metalloprotease</keyword>
<evidence type="ECO:0000313" key="17">
    <source>
        <dbReference type="Proteomes" id="UP001208017"/>
    </source>
</evidence>
<keyword evidence="3" id="KW-0645">Protease</keyword>
<evidence type="ECO:0000256" key="5">
    <source>
        <dbReference type="ARBA" id="ARBA00022729"/>
    </source>
</evidence>
<evidence type="ECO:0000256" key="9">
    <source>
        <dbReference type="ARBA" id="ARBA00023145"/>
    </source>
</evidence>
<dbReference type="RefSeq" id="WP_267151906.1">
    <property type="nucleotide sequence ID" value="NZ_JAPMLT010000005.1"/>
</dbReference>
<keyword evidence="5 10" id="KW-0732">Signal</keyword>
<evidence type="ECO:0000256" key="6">
    <source>
        <dbReference type="ARBA" id="ARBA00022801"/>
    </source>
</evidence>
<dbReference type="Gene3D" id="2.60.120.380">
    <property type="match status" value="1"/>
</dbReference>
<name>A0ABT3X186_9BACL</name>
<feature type="domain" description="PepSY" evidence="13">
    <location>
        <begin position="165"/>
        <end position="236"/>
    </location>
</feature>
<dbReference type="InterPro" id="IPR007280">
    <property type="entry name" value="Peptidase_C_arc/bac"/>
</dbReference>
<evidence type="ECO:0000256" key="10">
    <source>
        <dbReference type="SAM" id="SignalP"/>
    </source>
</evidence>
<dbReference type="InterPro" id="IPR013856">
    <property type="entry name" value="Peptidase_M4_domain"/>
</dbReference>
<dbReference type="CDD" id="cd09597">
    <property type="entry name" value="M4_TLP"/>
    <property type="match status" value="1"/>
</dbReference>
<evidence type="ECO:0000259" key="14">
    <source>
        <dbReference type="Pfam" id="PF04151"/>
    </source>
</evidence>
<dbReference type="SUPFAM" id="SSF55486">
    <property type="entry name" value="Metalloproteases ('zincins'), catalytic domain"/>
    <property type="match status" value="1"/>
</dbReference>
<comment type="cofactor">
    <cofactor evidence="1">
        <name>Zn(2+)</name>
        <dbReference type="ChEBI" id="CHEBI:29105"/>
    </cofactor>
</comment>
<organism evidence="16 17">
    <name type="scientific">Tumebacillus lacus</name>
    <dbReference type="NCBI Taxonomy" id="2995335"/>
    <lineage>
        <taxon>Bacteria</taxon>
        <taxon>Bacillati</taxon>
        <taxon>Bacillota</taxon>
        <taxon>Bacilli</taxon>
        <taxon>Bacillales</taxon>
        <taxon>Alicyclobacillaceae</taxon>
        <taxon>Tumebacillus</taxon>
    </lineage>
</organism>
<dbReference type="PRINTS" id="PR00730">
    <property type="entry name" value="THERMOLYSIN"/>
</dbReference>
<sequence length="786" mass="83623">MKKLTAMAVVTTMVFTLASLNTTAAPVGKDKAIDKKVKQSAVLTKITNDSKGKDKVTWNEKKGVPNFVTGKLSNKKVKSANDAVAVLTENKDLFDMNVVTDELSLTVQSTDDLGTSMYKFQQTYKGVPVFGNQIILHADKDQIVSSVNGYYDPEVKVKGINTKAKLTGTEAVDAAKAALGLQGVEQFDIQKASLVIYPTAGDYALTYVVTLSTLAADEPVYKDVFVNARTGEIVDTLNKMEHAAAVGTGKGVLGDTKSVNTDSYTGGFYLQDVTKQMNATGGKIITYTAKNGTTLPGTLLSDTDNNWNDPAAIDAHAYSGAVYDYYLSKHGRNSFDGAGASIKATVHYSSNYNNAFWNGTQMVYGDGDGSTFVALSGSLDVVGHEITHAVTERTADLVYSYQSGALNESWSDVFGNLIENKSDNTWLVGEDIYTPGTSGDALRSMSNPPAMGDPGHMDQYVNTSSDNGGVHTNSGIPNKAFYNFVTTPGITRDNAGKVWYRALTQYLTTNSQFIDARNATIQSATDLFGAGSAEVTAVTNAWTNVGVGGTSTPAPGDEYEPNDTQSAAYGPITSGTIYNGTIGTSTDNDWFKFTTGASGTIALSLTNLPKDYDLYLYNGSGTQVAKSENGSTTAESISYSASAAGTYYVKVIGYSGANSSTAYALKATYPGATTGGSWTYLTQAYDTAHPYANNFNSNLHTYTKAGATKVAVHFSRLETESGYDYVKIKDKAGNVISQYTGTQAAFWAIVDGDTITTNLTTDSSVTAYGYTIDQVGYFTPSAVDGK</sequence>
<feature type="domain" description="Peptidase M4" evidence="11">
    <location>
        <begin position="247"/>
        <end position="392"/>
    </location>
</feature>
<reference evidence="16 17" key="1">
    <citation type="submission" date="2022-11" db="EMBL/GenBank/DDBJ databases">
        <title>Study of microbial diversity in lake waters.</title>
        <authorList>
            <person name="Zhang J."/>
        </authorList>
    </citation>
    <scope>NUCLEOTIDE SEQUENCE [LARGE SCALE GENOMIC DNA]</scope>
    <source>
        <strain evidence="16 17">DT12</strain>
    </source>
</reference>
<keyword evidence="17" id="KW-1185">Reference proteome</keyword>